<dbReference type="GO" id="GO:0004622">
    <property type="term" value="F:phosphatidylcholine lysophospholipase activity"/>
    <property type="evidence" value="ECO:0007669"/>
    <property type="project" value="TreeGrafter"/>
</dbReference>
<evidence type="ECO:0000256" key="1">
    <source>
        <dbReference type="SAM" id="SignalP"/>
    </source>
</evidence>
<dbReference type="AlphaFoldDB" id="A0A845HL29"/>
<sequence>MRIKELLCALLAAAALHASAQQGEDTAPNLPEHYAQRVELFNSEAPGNGHIVFLGDSITEGGAWGALLGDPSVINRGISGDNSFGVLRRVDEVVRLKPAKLFLLIGVNDLSKNIAPSVITENISAIVKAVKGASPATRIYVQSLLPVDPGAPDFMRQFDKGQDILDINAHLRKGAQALDYTFVDLYAQFVDARARLDPRFGRDGLHLNEAGYRHWVDYLKTTHCL</sequence>
<dbReference type="InterPro" id="IPR013830">
    <property type="entry name" value="SGNH_hydro"/>
</dbReference>
<dbReference type="PROSITE" id="PS01098">
    <property type="entry name" value="LIPASE_GDSL_SER"/>
    <property type="match status" value="1"/>
</dbReference>
<evidence type="ECO:0000259" key="2">
    <source>
        <dbReference type="Pfam" id="PF13472"/>
    </source>
</evidence>
<dbReference type="PANTHER" id="PTHR30383:SF5">
    <property type="entry name" value="SGNH HYDROLASE-TYPE ESTERASE DOMAIN-CONTAINING PROTEIN"/>
    <property type="match status" value="1"/>
</dbReference>
<reference evidence="3 4" key="1">
    <citation type="submission" date="2019-12" db="EMBL/GenBank/DDBJ databases">
        <title>Novel species isolated from a subtropical stream in China.</title>
        <authorList>
            <person name="Lu H."/>
        </authorList>
    </citation>
    <scope>NUCLEOTIDE SEQUENCE [LARGE SCALE GENOMIC DNA]</scope>
    <source>
        <strain evidence="3 4">FT107W</strain>
    </source>
</reference>
<proteinExistence type="predicted"/>
<dbReference type="Proteomes" id="UP000484875">
    <property type="component" value="Unassembled WGS sequence"/>
</dbReference>
<keyword evidence="4" id="KW-1185">Reference proteome</keyword>
<dbReference type="EMBL" id="WWCV01000025">
    <property type="protein sequence ID" value="MYN18123.1"/>
    <property type="molecule type" value="Genomic_DNA"/>
</dbReference>
<feature type="domain" description="SGNH hydrolase-type esterase" evidence="2">
    <location>
        <begin position="53"/>
        <end position="213"/>
    </location>
</feature>
<dbReference type="Gene3D" id="3.40.50.1110">
    <property type="entry name" value="SGNH hydrolase"/>
    <property type="match status" value="1"/>
</dbReference>
<dbReference type="InterPro" id="IPR008265">
    <property type="entry name" value="Lipase_GDSL_AS"/>
</dbReference>
<feature type="signal peptide" evidence="1">
    <location>
        <begin position="1"/>
        <end position="20"/>
    </location>
</feature>
<evidence type="ECO:0000313" key="4">
    <source>
        <dbReference type="Proteomes" id="UP000484875"/>
    </source>
</evidence>
<dbReference type="GO" id="GO:0006629">
    <property type="term" value="P:lipid metabolic process"/>
    <property type="evidence" value="ECO:0007669"/>
    <property type="project" value="InterPro"/>
</dbReference>
<dbReference type="InterPro" id="IPR036514">
    <property type="entry name" value="SGNH_hydro_sf"/>
</dbReference>
<dbReference type="RefSeq" id="WP_161090695.1">
    <property type="nucleotide sequence ID" value="NZ_WWCV01000025.1"/>
</dbReference>
<dbReference type="PANTHER" id="PTHR30383">
    <property type="entry name" value="THIOESTERASE 1/PROTEASE 1/LYSOPHOSPHOLIPASE L1"/>
    <property type="match status" value="1"/>
</dbReference>
<dbReference type="SUPFAM" id="SSF52266">
    <property type="entry name" value="SGNH hydrolase"/>
    <property type="match status" value="1"/>
</dbReference>
<feature type="chain" id="PRO_5032340469" description="SGNH hydrolase-type esterase domain-containing protein" evidence="1">
    <location>
        <begin position="21"/>
        <end position="225"/>
    </location>
</feature>
<gene>
    <name evidence="3" type="ORF">GTP81_15310</name>
</gene>
<dbReference type="Pfam" id="PF13472">
    <property type="entry name" value="Lipase_GDSL_2"/>
    <property type="match status" value="1"/>
</dbReference>
<protein>
    <recommendedName>
        <fullName evidence="2">SGNH hydrolase-type esterase domain-containing protein</fullName>
    </recommendedName>
</protein>
<name>A0A845HL29_9BURK</name>
<organism evidence="3 4">
    <name type="scientific">Duganella vulcania</name>
    <dbReference type="NCBI Taxonomy" id="2692166"/>
    <lineage>
        <taxon>Bacteria</taxon>
        <taxon>Pseudomonadati</taxon>
        <taxon>Pseudomonadota</taxon>
        <taxon>Betaproteobacteria</taxon>
        <taxon>Burkholderiales</taxon>
        <taxon>Oxalobacteraceae</taxon>
        <taxon>Telluria group</taxon>
        <taxon>Duganella</taxon>
    </lineage>
</organism>
<evidence type="ECO:0000313" key="3">
    <source>
        <dbReference type="EMBL" id="MYN18123.1"/>
    </source>
</evidence>
<dbReference type="InterPro" id="IPR051532">
    <property type="entry name" value="Ester_Hydrolysis_Enzymes"/>
</dbReference>
<accession>A0A845HL29</accession>
<keyword evidence="1" id="KW-0732">Signal</keyword>
<comment type="caution">
    <text evidence="3">The sequence shown here is derived from an EMBL/GenBank/DDBJ whole genome shotgun (WGS) entry which is preliminary data.</text>
</comment>